<keyword evidence="2" id="KW-1185">Reference proteome</keyword>
<dbReference type="GO" id="GO:0016301">
    <property type="term" value="F:kinase activity"/>
    <property type="evidence" value="ECO:0007669"/>
    <property type="project" value="UniProtKB-KW"/>
</dbReference>
<evidence type="ECO:0000313" key="2">
    <source>
        <dbReference type="Proteomes" id="UP000569914"/>
    </source>
</evidence>
<dbReference type="RefSeq" id="WP_179747649.1">
    <property type="nucleotide sequence ID" value="NZ_JACCBU010000001.1"/>
</dbReference>
<gene>
    <name evidence="1" type="ORF">BKA15_000098</name>
</gene>
<sequence>MTLHLICGLPGAGKTTLAKKLAAVTGAVRLCPDEWLADLEIDLYDEPARDRLERRLVRLATELLTAGLSVILEYGFWSRLERDRLRDLARELGVRVELHAIVLPVDELWSRIERRNTSGEWRAAPITRAHLDAWARLFEAPTADELALYDAPTPH</sequence>
<dbReference type="Proteomes" id="UP000569914">
    <property type="component" value="Unassembled WGS sequence"/>
</dbReference>
<dbReference type="AlphaFoldDB" id="A0A7Y9I213"/>
<evidence type="ECO:0000313" key="1">
    <source>
        <dbReference type="EMBL" id="NYE68769.1"/>
    </source>
</evidence>
<dbReference type="InterPro" id="IPR027417">
    <property type="entry name" value="P-loop_NTPase"/>
</dbReference>
<dbReference type="Gene3D" id="3.40.50.300">
    <property type="entry name" value="P-loop containing nucleotide triphosphate hydrolases"/>
    <property type="match status" value="1"/>
</dbReference>
<reference evidence="1 2" key="1">
    <citation type="submission" date="2020-07" db="EMBL/GenBank/DDBJ databases">
        <title>Sequencing the genomes of 1000 actinobacteria strains.</title>
        <authorList>
            <person name="Klenk H.-P."/>
        </authorList>
    </citation>
    <scope>NUCLEOTIDE SEQUENCE [LARGE SCALE GENOMIC DNA]</scope>
    <source>
        <strain evidence="1 2">DSM 22083</strain>
    </source>
</reference>
<comment type="caution">
    <text evidence="1">The sequence shown here is derived from an EMBL/GenBank/DDBJ whole genome shotgun (WGS) entry which is preliminary data.</text>
</comment>
<protein>
    <submittedName>
        <fullName evidence="1">Putative kinase</fullName>
    </submittedName>
</protein>
<keyword evidence="1" id="KW-0808">Transferase</keyword>
<keyword evidence="1" id="KW-0418">Kinase</keyword>
<proteinExistence type="predicted"/>
<dbReference type="Pfam" id="PF13671">
    <property type="entry name" value="AAA_33"/>
    <property type="match status" value="1"/>
</dbReference>
<accession>A0A7Y9I213</accession>
<name>A0A7Y9I213_9ACTN</name>
<dbReference type="EMBL" id="JACCBU010000001">
    <property type="protein sequence ID" value="NYE68769.1"/>
    <property type="molecule type" value="Genomic_DNA"/>
</dbReference>
<organism evidence="1 2">
    <name type="scientific">Microlunatus parietis</name>
    <dbReference type="NCBI Taxonomy" id="682979"/>
    <lineage>
        <taxon>Bacteria</taxon>
        <taxon>Bacillati</taxon>
        <taxon>Actinomycetota</taxon>
        <taxon>Actinomycetes</taxon>
        <taxon>Propionibacteriales</taxon>
        <taxon>Propionibacteriaceae</taxon>
        <taxon>Microlunatus</taxon>
    </lineage>
</organism>
<dbReference type="SUPFAM" id="SSF52540">
    <property type="entry name" value="P-loop containing nucleoside triphosphate hydrolases"/>
    <property type="match status" value="1"/>
</dbReference>